<comment type="subcellular location">
    <subcellularLocation>
        <location evidence="1">Membrane</location>
        <topology evidence="1">Lipid-anchor</topology>
        <topology evidence="1">GPI-anchor</topology>
    </subcellularLocation>
</comment>
<dbReference type="Gene3D" id="2.60.40.420">
    <property type="entry name" value="Cupredoxins - blue copper proteins"/>
    <property type="match status" value="1"/>
</dbReference>
<proteinExistence type="inferred from homology"/>
<evidence type="ECO:0000256" key="5">
    <source>
        <dbReference type="ARBA" id="ARBA00023157"/>
    </source>
</evidence>
<evidence type="ECO:0000256" key="12">
    <source>
        <dbReference type="SAM" id="SignalP"/>
    </source>
</evidence>
<dbReference type="Pfam" id="PF00812">
    <property type="entry name" value="Ephrin"/>
    <property type="match status" value="1"/>
</dbReference>
<evidence type="ECO:0000256" key="4">
    <source>
        <dbReference type="ARBA" id="ARBA00023136"/>
    </source>
</evidence>
<evidence type="ECO:0000313" key="14">
    <source>
        <dbReference type="Proteomes" id="UP001318040"/>
    </source>
</evidence>
<dbReference type="PANTHER" id="PTHR11304:SF29">
    <property type="entry name" value="EPHRIN"/>
    <property type="match status" value="1"/>
</dbReference>
<feature type="compositionally biased region" description="Basic residues" evidence="10">
    <location>
        <begin position="224"/>
        <end position="233"/>
    </location>
</feature>
<dbReference type="SUPFAM" id="SSF49503">
    <property type="entry name" value="Cupredoxins"/>
    <property type="match status" value="1"/>
</dbReference>
<keyword evidence="7" id="KW-0449">Lipoprotein</keyword>
<keyword evidence="3 12" id="KW-0732">Signal</keyword>
<keyword evidence="11" id="KW-1133">Transmembrane helix</keyword>
<keyword evidence="11" id="KW-0812">Transmembrane</keyword>
<dbReference type="InterPro" id="IPR001799">
    <property type="entry name" value="Ephrin_RBD"/>
</dbReference>
<organism evidence="14 15">
    <name type="scientific">Petromyzon marinus</name>
    <name type="common">Sea lamprey</name>
    <dbReference type="NCBI Taxonomy" id="7757"/>
    <lineage>
        <taxon>Eukaryota</taxon>
        <taxon>Metazoa</taxon>
        <taxon>Chordata</taxon>
        <taxon>Craniata</taxon>
        <taxon>Vertebrata</taxon>
        <taxon>Cyclostomata</taxon>
        <taxon>Hyperoartia</taxon>
        <taxon>Petromyzontiformes</taxon>
        <taxon>Petromyzontidae</taxon>
        <taxon>Petromyzon</taxon>
    </lineage>
</organism>
<feature type="region of interest" description="Disordered" evidence="10">
    <location>
        <begin position="185"/>
        <end position="234"/>
    </location>
</feature>
<evidence type="ECO:0000259" key="13">
    <source>
        <dbReference type="PROSITE" id="PS51551"/>
    </source>
</evidence>
<keyword evidence="2" id="KW-0336">GPI-anchor</keyword>
<feature type="signal peptide" evidence="12">
    <location>
        <begin position="1"/>
        <end position="35"/>
    </location>
</feature>
<dbReference type="PROSITE" id="PS51551">
    <property type="entry name" value="EPHRIN_RBD_2"/>
    <property type="match status" value="1"/>
</dbReference>
<dbReference type="PRINTS" id="PR01347">
    <property type="entry name" value="EPHRIN"/>
</dbReference>
<dbReference type="GO" id="GO:0005886">
    <property type="term" value="C:plasma membrane"/>
    <property type="evidence" value="ECO:0007669"/>
    <property type="project" value="TreeGrafter"/>
</dbReference>
<dbReference type="GO" id="GO:0007411">
    <property type="term" value="P:axon guidance"/>
    <property type="evidence" value="ECO:0007669"/>
    <property type="project" value="TreeGrafter"/>
</dbReference>
<dbReference type="AlphaFoldDB" id="A0AAJ7T1L1"/>
<dbReference type="Proteomes" id="UP001318040">
    <property type="component" value="Chromosome 13"/>
</dbReference>
<evidence type="ECO:0000256" key="7">
    <source>
        <dbReference type="ARBA" id="ARBA00023288"/>
    </source>
</evidence>
<dbReference type="GO" id="GO:0048013">
    <property type="term" value="P:ephrin receptor signaling pathway"/>
    <property type="evidence" value="ECO:0007669"/>
    <property type="project" value="InterPro"/>
</dbReference>
<keyword evidence="14" id="KW-1185">Reference proteome</keyword>
<keyword evidence="5" id="KW-1015">Disulfide bond</keyword>
<dbReference type="PANTHER" id="PTHR11304">
    <property type="entry name" value="EPHRIN"/>
    <property type="match status" value="1"/>
</dbReference>
<sequence>MGGQAAGARMMGPGETRMWWLLLAVLSQVARIAGAERFVIYWNASNYRLQKDDFSLKVNINDYLDVYCPYYGAAAVAAAALAGAPPQERYELYMVDAEGYARCDASSGFVRWRCDNPTAPATALRFSEKFQLFTPFSAGFEFRSGRDYFYISAPADSKDKSNSNHNSSNNHKCLRLKVSVCCAPTTRTTTPTPSSPPQRKQRPRNHQDGVAEGASPAHQTGPARRGHAPRAPHRGGLLTVMASLAVPPLLLLLLLGS</sequence>
<evidence type="ECO:0000256" key="6">
    <source>
        <dbReference type="ARBA" id="ARBA00023180"/>
    </source>
</evidence>
<accession>A0AAJ7T1L1</accession>
<dbReference type="InterPro" id="IPR034252">
    <property type="entry name" value="Ephrin-A_Ecto"/>
</dbReference>
<dbReference type="CDD" id="cd10425">
    <property type="entry name" value="Ephrin-A_Ectodomain"/>
    <property type="match status" value="1"/>
</dbReference>
<dbReference type="GeneID" id="116942080"/>
<name>A0AAJ7T1L1_PETMA</name>
<evidence type="ECO:0000313" key="15">
    <source>
        <dbReference type="RefSeq" id="XP_032809530.1"/>
    </source>
</evidence>
<gene>
    <name evidence="15" type="primary">LOC116942080</name>
</gene>
<dbReference type="GO" id="GO:0098552">
    <property type="term" value="C:side of membrane"/>
    <property type="evidence" value="ECO:0007669"/>
    <property type="project" value="UniProtKB-KW"/>
</dbReference>
<dbReference type="GO" id="GO:0046875">
    <property type="term" value="F:ephrin receptor binding"/>
    <property type="evidence" value="ECO:0007669"/>
    <property type="project" value="InterPro"/>
</dbReference>
<dbReference type="InterPro" id="IPR008972">
    <property type="entry name" value="Cupredoxin"/>
</dbReference>
<feature type="domain" description="Ephrin RBD" evidence="13">
    <location>
        <begin position="35"/>
        <end position="180"/>
    </location>
</feature>
<protein>
    <submittedName>
        <fullName evidence="15">Ephrin-A2-like isoform X1</fullName>
    </submittedName>
</protein>
<comment type="caution">
    <text evidence="8">Lacks conserved residue(s) required for the propagation of feature annotation.</text>
</comment>
<dbReference type="InterPro" id="IPR031328">
    <property type="entry name" value="Ephrin"/>
</dbReference>
<dbReference type="KEGG" id="pmrn:116942080"/>
<comment type="similarity">
    <text evidence="8 9">Belongs to the ephrin family.</text>
</comment>
<reference evidence="15" key="1">
    <citation type="submission" date="2025-08" db="UniProtKB">
        <authorList>
            <consortium name="RefSeq"/>
        </authorList>
    </citation>
    <scope>IDENTIFICATION</scope>
    <source>
        <tissue evidence="15">Sperm</tissue>
    </source>
</reference>
<evidence type="ECO:0000256" key="3">
    <source>
        <dbReference type="ARBA" id="ARBA00022729"/>
    </source>
</evidence>
<evidence type="ECO:0000256" key="2">
    <source>
        <dbReference type="ARBA" id="ARBA00022622"/>
    </source>
</evidence>
<evidence type="ECO:0000256" key="10">
    <source>
        <dbReference type="SAM" id="MobiDB-lite"/>
    </source>
</evidence>
<feature type="chain" id="PRO_5042575211" evidence="12">
    <location>
        <begin position="36"/>
        <end position="257"/>
    </location>
</feature>
<evidence type="ECO:0000256" key="8">
    <source>
        <dbReference type="PROSITE-ProRule" id="PRU00884"/>
    </source>
</evidence>
<dbReference type="RefSeq" id="XP_032809530.1">
    <property type="nucleotide sequence ID" value="XM_032953639.1"/>
</dbReference>
<keyword evidence="6" id="KW-0325">Glycoprotein</keyword>
<feature type="transmembrane region" description="Helical" evidence="11">
    <location>
        <begin position="235"/>
        <end position="255"/>
    </location>
</feature>
<evidence type="ECO:0000256" key="1">
    <source>
        <dbReference type="ARBA" id="ARBA00004589"/>
    </source>
</evidence>
<dbReference type="PROSITE" id="PS01299">
    <property type="entry name" value="EPHRIN_RBD_1"/>
    <property type="match status" value="1"/>
</dbReference>
<keyword evidence="4 9" id="KW-0472">Membrane</keyword>
<evidence type="ECO:0000256" key="9">
    <source>
        <dbReference type="RuleBase" id="RU004375"/>
    </source>
</evidence>
<dbReference type="InterPro" id="IPR019765">
    <property type="entry name" value="Ephrin_CS"/>
</dbReference>
<evidence type="ECO:0000256" key="11">
    <source>
        <dbReference type="SAM" id="Phobius"/>
    </source>
</evidence>